<dbReference type="AlphaFoldDB" id="A0AAD8GQN1"/>
<sequence length="438" mass="50618">MAKNRNHTPNTLPSHIIVQILYRTPVKSLGRFRCVSKRWYFLISHPKFIRNHFHFNKLLNTHIIFNSIVRNHTDTNICMLQYNKPLVSLLRIENKRIGSKIREWPYELTFDDFSKDMVIAGSVNGVVCLSHDKEFFGSVVALWNPAVKCSKLIALRDLRTGFEKWESMSVGLGFDEVGDDYKIFFIVPVVIPPEFEERRWSRVEIYSAKRGYWRNVEGGQGVCFPFWPKFSSCNFVVNGVPYWVGFHEGLEDKEGFDPCKEEILGAFDPHTEVFKKVAYPVLVRNEGTYVHPVNYRDSVAALVLSPGQCPNSMVDLYMLDENSSDWTKIYTIGPFSFKIMSIPQCFRTGELVVNKWEENGDWDRNLYYCDPTTNCVFPATEFDTLIPLWSQSYSYAESLVGVKGMQLTGNEYKIKKVQAGKKTWTISLPDDFEAVFDL</sequence>
<name>A0AAD8GQN1_9APIA</name>
<reference evidence="2" key="1">
    <citation type="submission" date="2023-02" db="EMBL/GenBank/DDBJ databases">
        <title>Genome of toxic invasive species Heracleum sosnowskyi carries increased number of genes despite the absence of recent whole-genome duplications.</title>
        <authorList>
            <person name="Schelkunov M."/>
            <person name="Shtratnikova V."/>
            <person name="Makarenko M."/>
            <person name="Klepikova A."/>
            <person name="Omelchenko D."/>
            <person name="Novikova G."/>
            <person name="Obukhova E."/>
            <person name="Bogdanov V."/>
            <person name="Penin A."/>
            <person name="Logacheva M."/>
        </authorList>
    </citation>
    <scope>NUCLEOTIDE SEQUENCE</scope>
    <source>
        <strain evidence="2">Hsosn_3</strain>
        <tissue evidence="2">Leaf</tissue>
    </source>
</reference>
<protein>
    <recommendedName>
        <fullName evidence="1">F-box domain-containing protein</fullName>
    </recommendedName>
</protein>
<dbReference type="InterPro" id="IPR050796">
    <property type="entry name" value="SCF_F-box_component"/>
</dbReference>
<proteinExistence type="predicted"/>
<dbReference type="PANTHER" id="PTHR31672:SF13">
    <property type="entry name" value="F-BOX PROTEIN CPR30-LIKE"/>
    <property type="match status" value="1"/>
</dbReference>
<organism evidence="2 3">
    <name type="scientific">Heracleum sosnowskyi</name>
    <dbReference type="NCBI Taxonomy" id="360622"/>
    <lineage>
        <taxon>Eukaryota</taxon>
        <taxon>Viridiplantae</taxon>
        <taxon>Streptophyta</taxon>
        <taxon>Embryophyta</taxon>
        <taxon>Tracheophyta</taxon>
        <taxon>Spermatophyta</taxon>
        <taxon>Magnoliopsida</taxon>
        <taxon>eudicotyledons</taxon>
        <taxon>Gunneridae</taxon>
        <taxon>Pentapetalae</taxon>
        <taxon>asterids</taxon>
        <taxon>campanulids</taxon>
        <taxon>Apiales</taxon>
        <taxon>Apiaceae</taxon>
        <taxon>Apioideae</taxon>
        <taxon>apioid superclade</taxon>
        <taxon>Tordylieae</taxon>
        <taxon>Tordyliinae</taxon>
        <taxon>Heracleum</taxon>
    </lineage>
</organism>
<dbReference type="InterPro" id="IPR013187">
    <property type="entry name" value="F-box-assoc_dom_typ3"/>
</dbReference>
<dbReference type="Pfam" id="PF08268">
    <property type="entry name" value="FBA_3"/>
    <property type="match status" value="1"/>
</dbReference>
<evidence type="ECO:0000313" key="3">
    <source>
        <dbReference type="Proteomes" id="UP001237642"/>
    </source>
</evidence>
<comment type="caution">
    <text evidence="2">The sequence shown here is derived from an EMBL/GenBank/DDBJ whole genome shotgun (WGS) entry which is preliminary data.</text>
</comment>
<dbReference type="InterPro" id="IPR036047">
    <property type="entry name" value="F-box-like_dom_sf"/>
</dbReference>
<dbReference type="PANTHER" id="PTHR31672">
    <property type="entry name" value="BNACNNG10540D PROTEIN"/>
    <property type="match status" value="1"/>
</dbReference>
<dbReference type="SMART" id="SM00256">
    <property type="entry name" value="FBOX"/>
    <property type="match status" value="1"/>
</dbReference>
<dbReference type="Proteomes" id="UP001237642">
    <property type="component" value="Unassembled WGS sequence"/>
</dbReference>
<dbReference type="EMBL" id="JAUIZM010000015">
    <property type="protein sequence ID" value="KAK1352632.1"/>
    <property type="molecule type" value="Genomic_DNA"/>
</dbReference>
<dbReference type="InterPro" id="IPR017451">
    <property type="entry name" value="F-box-assoc_interact_dom"/>
</dbReference>
<gene>
    <name evidence="2" type="ORF">POM88_053063</name>
</gene>
<reference evidence="2" key="2">
    <citation type="submission" date="2023-05" db="EMBL/GenBank/DDBJ databases">
        <authorList>
            <person name="Schelkunov M.I."/>
        </authorList>
    </citation>
    <scope>NUCLEOTIDE SEQUENCE</scope>
    <source>
        <strain evidence="2">Hsosn_3</strain>
        <tissue evidence="2">Leaf</tissue>
    </source>
</reference>
<accession>A0AAD8GQN1</accession>
<feature type="domain" description="F-box" evidence="1">
    <location>
        <begin position="6"/>
        <end position="58"/>
    </location>
</feature>
<dbReference type="SUPFAM" id="SSF81383">
    <property type="entry name" value="F-box domain"/>
    <property type="match status" value="1"/>
</dbReference>
<evidence type="ECO:0000313" key="2">
    <source>
        <dbReference type="EMBL" id="KAK1352632.1"/>
    </source>
</evidence>
<dbReference type="NCBIfam" id="TIGR01640">
    <property type="entry name" value="F_box_assoc_1"/>
    <property type="match status" value="1"/>
</dbReference>
<evidence type="ECO:0000259" key="1">
    <source>
        <dbReference type="PROSITE" id="PS50181"/>
    </source>
</evidence>
<dbReference type="PROSITE" id="PS50181">
    <property type="entry name" value="FBOX"/>
    <property type="match status" value="1"/>
</dbReference>
<keyword evidence="3" id="KW-1185">Reference proteome</keyword>
<dbReference type="Pfam" id="PF00646">
    <property type="entry name" value="F-box"/>
    <property type="match status" value="1"/>
</dbReference>
<dbReference type="CDD" id="cd22157">
    <property type="entry name" value="F-box_AtFBW1-like"/>
    <property type="match status" value="1"/>
</dbReference>
<dbReference type="Gene3D" id="1.20.1280.50">
    <property type="match status" value="1"/>
</dbReference>
<dbReference type="InterPro" id="IPR001810">
    <property type="entry name" value="F-box_dom"/>
</dbReference>